<reference evidence="6" key="3">
    <citation type="submission" date="2025-09" db="UniProtKB">
        <authorList>
            <consortium name="Ensembl"/>
        </authorList>
    </citation>
    <scope>IDENTIFICATION</scope>
</reference>
<reference evidence="6 7" key="1">
    <citation type="journal article" date="2011" name="Proc. Natl. Acad. Sci. U.S.A.">
        <title>Genetic diversity and population structure of the endangered marsupial Sarcophilus harrisii (Tasmanian devil).</title>
        <authorList>
            <person name="Miller W."/>
            <person name="Hayes V.M."/>
            <person name="Ratan A."/>
            <person name="Petersen D.C."/>
            <person name="Wittekindt N.E."/>
            <person name="Miller J."/>
            <person name="Walenz B."/>
            <person name="Knight J."/>
            <person name="Qi J."/>
            <person name="Zhao F."/>
            <person name="Wang Q."/>
            <person name="Bedoya-Reina O.C."/>
            <person name="Katiyar N."/>
            <person name="Tomsho L.P."/>
            <person name="Kasson L.M."/>
            <person name="Hardie R.A."/>
            <person name="Woodbridge P."/>
            <person name="Tindall E.A."/>
            <person name="Bertelsen M.F."/>
            <person name="Dixon D."/>
            <person name="Pyecroft S."/>
            <person name="Helgen K.M."/>
            <person name="Lesk A.M."/>
            <person name="Pringle T.H."/>
            <person name="Patterson N."/>
            <person name="Zhang Y."/>
            <person name="Kreiss A."/>
            <person name="Woods G.M."/>
            <person name="Jones M.E."/>
            <person name="Schuster S.C."/>
        </authorList>
    </citation>
    <scope>NUCLEOTIDE SEQUENCE [LARGE SCALE GENOMIC DNA]</scope>
</reference>
<dbReference type="SUPFAM" id="SSF51316">
    <property type="entry name" value="Mss4-like"/>
    <property type="match status" value="1"/>
</dbReference>
<comment type="subunit">
    <text evidence="3">Homodimer. Interacts with STEAP3. Interacts with TSC22D1; interaction results in the destabilization of TSC22D1 protein.</text>
</comment>
<dbReference type="InParanoid" id="G3WEU9"/>
<dbReference type="Proteomes" id="UP000007648">
    <property type="component" value="Unassembled WGS sequence"/>
</dbReference>
<evidence type="ECO:0000256" key="1">
    <source>
        <dbReference type="ARBA" id="ARBA00040832"/>
    </source>
</evidence>
<dbReference type="PANTHER" id="PTHR11991">
    <property type="entry name" value="TRANSLATIONALLY CONTROLLED TUMOR PROTEIN-RELATED"/>
    <property type="match status" value="1"/>
</dbReference>
<protein>
    <recommendedName>
        <fullName evidence="1">Translationally-controlled tumor protein</fullName>
    </recommendedName>
</protein>
<keyword evidence="7" id="KW-1185">Reference proteome</keyword>
<dbReference type="Pfam" id="PF00838">
    <property type="entry name" value="TCTP"/>
    <property type="match status" value="1"/>
</dbReference>
<proteinExistence type="inferred from homology"/>
<dbReference type="PANTHER" id="PTHR11991:SF0">
    <property type="entry name" value="TRANSLATIONALLY-CONTROLLED TUMOR PROTEIN"/>
    <property type="match status" value="1"/>
</dbReference>
<organism evidence="6 7">
    <name type="scientific">Sarcophilus harrisii</name>
    <name type="common">Tasmanian devil</name>
    <name type="synonym">Sarcophilus laniarius</name>
    <dbReference type="NCBI Taxonomy" id="9305"/>
    <lineage>
        <taxon>Eukaryota</taxon>
        <taxon>Metazoa</taxon>
        <taxon>Chordata</taxon>
        <taxon>Craniata</taxon>
        <taxon>Vertebrata</taxon>
        <taxon>Euteleostomi</taxon>
        <taxon>Mammalia</taxon>
        <taxon>Metatheria</taxon>
        <taxon>Dasyuromorphia</taxon>
        <taxon>Dasyuridae</taxon>
        <taxon>Sarcophilus</taxon>
    </lineage>
</organism>
<comment type="function">
    <text evidence="2">Involved in calcium binding and microtubule stabilization. Acts as a negative regulator of TSC22D1-mediated apoptosis, via interaction with and destabilization of TSC22D1 protein.</text>
</comment>
<sequence>MYFISLGEMFSNIYKIRYIVNSLCLEVEGKVVSRTEGTTTVSLVGRIAFAGDPEDEGRDATINAGVDIVINHDLQEIGFTKKSYQKFIKNSMQSKLWLDGSLGLL</sequence>
<reference evidence="6" key="2">
    <citation type="submission" date="2025-08" db="UniProtKB">
        <authorList>
            <consortium name="Ensembl"/>
        </authorList>
    </citation>
    <scope>IDENTIFICATION</scope>
</reference>
<evidence type="ECO:0000259" key="5">
    <source>
        <dbReference type="PROSITE" id="PS51797"/>
    </source>
</evidence>
<dbReference type="InterPro" id="IPR011057">
    <property type="entry name" value="Mss4-like_sf"/>
</dbReference>
<dbReference type="GO" id="GO:0005737">
    <property type="term" value="C:cytoplasm"/>
    <property type="evidence" value="ECO:0007669"/>
    <property type="project" value="TreeGrafter"/>
</dbReference>
<dbReference type="InterPro" id="IPR034737">
    <property type="entry name" value="TCTP"/>
</dbReference>
<dbReference type="Gene3D" id="2.170.150.10">
    <property type="entry name" value="Metal Binding Protein, Guanine Nucleotide Exchange Factor, Chain A"/>
    <property type="match status" value="1"/>
</dbReference>
<evidence type="ECO:0000313" key="6">
    <source>
        <dbReference type="Ensembl" id="ENSSHAP00000013954.2"/>
    </source>
</evidence>
<evidence type="ECO:0000313" key="7">
    <source>
        <dbReference type="Proteomes" id="UP000007648"/>
    </source>
</evidence>
<comment type="similarity">
    <text evidence="4">Belongs to the TCTP family.</text>
</comment>
<dbReference type="InterPro" id="IPR011323">
    <property type="entry name" value="Mss4/transl-control_tumour"/>
</dbReference>
<dbReference type="GeneTree" id="ENSGT00390000006051"/>
<dbReference type="STRING" id="9305.ENSSHAP00000013954"/>
<evidence type="ECO:0000256" key="3">
    <source>
        <dbReference type="ARBA" id="ARBA00047116"/>
    </source>
</evidence>
<dbReference type="PROSITE" id="PS51797">
    <property type="entry name" value="TCTP_3"/>
    <property type="match status" value="1"/>
</dbReference>
<dbReference type="AlphaFoldDB" id="G3WEU9"/>
<dbReference type="GO" id="GO:0005509">
    <property type="term" value="F:calcium ion binding"/>
    <property type="evidence" value="ECO:0007669"/>
    <property type="project" value="TreeGrafter"/>
</dbReference>
<name>G3WEU9_SARHA</name>
<feature type="domain" description="TCTP" evidence="5">
    <location>
        <begin position="1"/>
        <end position="105"/>
    </location>
</feature>
<evidence type="ECO:0000256" key="2">
    <source>
        <dbReference type="ARBA" id="ARBA00046053"/>
    </source>
</evidence>
<dbReference type="InterPro" id="IPR018105">
    <property type="entry name" value="Translational_control_tumour_p"/>
</dbReference>
<accession>G3WEU9</accession>
<evidence type="ECO:0000256" key="4">
    <source>
        <dbReference type="PROSITE-ProRule" id="PRU01133"/>
    </source>
</evidence>
<dbReference type="eggNOG" id="KOG1727">
    <property type="taxonomic scope" value="Eukaryota"/>
</dbReference>
<dbReference type="Ensembl" id="ENSSHAT00000014071.2">
    <property type="protein sequence ID" value="ENSSHAP00000013954.2"/>
    <property type="gene ID" value="ENSSHAG00000011933.2"/>
</dbReference>
<dbReference type="HOGENOM" id="CLU_095877_2_0_1"/>